<dbReference type="InterPro" id="IPR008927">
    <property type="entry name" value="6-PGluconate_DH-like_C_sf"/>
</dbReference>
<dbReference type="PIRSF" id="PIRSF000103">
    <property type="entry name" value="HIBADH"/>
    <property type="match status" value="1"/>
</dbReference>
<dbReference type="PANTHER" id="PTHR43060:SF15">
    <property type="entry name" value="3-HYDROXYISOBUTYRATE DEHYDROGENASE-LIKE 1, MITOCHONDRIAL-RELATED"/>
    <property type="match status" value="1"/>
</dbReference>
<evidence type="ECO:0000313" key="7">
    <source>
        <dbReference type="EMBL" id="CAB4833850.1"/>
    </source>
</evidence>
<reference evidence="6" key="1">
    <citation type="submission" date="2020-05" db="EMBL/GenBank/DDBJ databases">
        <authorList>
            <person name="Chiriac C."/>
            <person name="Salcher M."/>
            <person name="Ghai R."/>
            <person name="Kavagutti S V."/>
        </authorList>
    </citation>
    <scope>NUCLEOTIDE SEQUENCE</scope>
</reference>
<evidence type="ECO:0000259" key="3">
    <source>
        <dbReference type="Pfam" id="PF03446"/>
    </source>
</evidence>
<dbReference type="Gene3D" id="1.10.1040.10">
    <property type="entry name" value="N-(1-d-carboxylethyl)-l-norvaline Dehydrogenase, domain 2"/>
    <property type="match status" value="1"/>
</dbReference>
<keyword evidence="2" id="KW-0520">NAD</keyword>
<dbReference type="EMBL" id="CAFBIY010000036">
    <property type="protein sequence ID" value="CAB4849297.1"/>
    <property type="molecule type" value="Genomic_DNA"/>
</dbReference>
<dbReference type="InterPro" id="IPR029154">
    <property type="entry name" value="HIBADH-like_NADP-bd"/>
</dbReference>
<dbReference type="SUPFAM" id="SSF51735">
    <property type="entry name" value="NAD(P)-binding Rossmann-fold domains"/>
    <property type="match status" value="1"/>
</dbReference>
<evidence type="ECO:0000259" key="4">
    <source>
        <dbReference type="Pfam" id="PF14833"/>
    </source>
</evidence>
<dbReference type="AlphaFoldDB" id="A0A6J6TV12"/>
<evidence type="ECO:0000313" key="5">
    <source>
        <dbReference type="EMBL" id="CAB4365687.1"/>
    </source>
</evidence>
<dbReference type="InterPro" id="IPR006115">
    <property type="entry name" value="6PGDH_NADP-bd"/>
</dbReference>
<protein>
    <submittedName>
        <fullName evidence="6">Unannotated protein</fullName>
    </submittedName>
</protein>
<dbReference type="EMBL" id="CAESGF010000041">
    <property type="protein sequence ID" value="CAB4365687.1"/>
    <property type="molecule type" value="Genomic_DNA"/>
</dbReference>
<evidence type="ECO:0000313" key="9">
    <source>
        <dbReference type="EMBL" id="CAB4933472.1"/>
    </source>
</evidence>
<dbReference type="Pfam" id="PF03446">
    <property type="entry name" value="NAD_binding_2"/>
    <property type="match status" value="1"/>
</dbReference>
<dbReference type="GO" id="GO:0051287">
    <property type="term" value="F:NAD binding"/>
    <property type="evidence" value="ECO:0007669"/>
    <property type="project" value="InterPro"/>
</dbReference>
<proteinExistence type="predicted"/>
<dbReference type="Gene3D" id="3.40.50.720">
    <property type="entry name" value="NAD(P)-binding Rossmann-like Domain"/>
    <property type="match status" value="1"/>
</dbReference>
<dbReference type="SUPFAM" id="SSF48179">
    <property type="entry name" value="6-phosphogluconate dehydrogenase C-terminal domain-like"/>
    <property type="match status" value="1"/>
</dbReference>
<dbReference type="GO" id="GO:0016491">
    <property type="term" value="F:oxidoreductase activity"/>
    <property type="evidence" value="ECO:0007669"/>
    <property type="project" value="UniProtKB-KW"/>
</dbReference>
<name>A0A6J6TV12_9ZZZZ</name>
<feature type="domain" description="6-phosphogluconate dehydrogenase NADP-binding" evidence="3">
    <location>
        <begin position="10"/>
        <end position="167"/>
    </location>
</feature>
<evidence type="ECO:0000256" key="2">
    <source>
        <dbReference type="ARBA" id="ARBA00023027"/>
    </source>
</evidence>
<dbReference type="GO" id="GO:0050661">
    <property type="term" value="F:NADP binding"/>
    <property type="evidence" value="ECO:0007669"/>
    <property type="project" value="InterPro"/>
</dbReference>
<accession>A0A6J6TV12</accession>
<dbReference type="InterPro" id="IPR036291">
    <property type="entry name" value="NAD(P)-bd_dom_sf"/>
</dbReference>
<sequence length="297" mass="31167">MSDTAVTPLRIAVIGIGHMGWHVAAHLATAGHQITVCDVAPGVADRWVAEHGGTAAAHPADAVVDCELVVSSLPADRELEAVADGIATVMAKGAVWLDHSTTSAEAARRVATKVAEHGCVFLDAPVSGGVDGARNGTLTVMVGGDEPTFDRIAPVIAAYGARVVLMGESGAGQLTKMTNQICVVGLCQALAEGLDFAETAGLDVSRVIHVMLQGSSASWQMANRAEKMLAGQYDYGFSTTLMRKDIGLVLEEAQSMNVPLPVTAMVGQMLAEVTAMGGAKWDWCSLMERQRRRRTES</sequence>
<evidence type="ECO:0000256" key="1">
    <source>
        <dbReference type="ARBA" id="ARBA00023002"/>
    </source>
</evidence>
<evidence type="ECO:0000313" key="8">
    <source>
        <dbReference type="EMBL" id="CAB4849297.1"/>
    </source>
</evidence>
<dbReference type="EMBL" id="CAEZYF010000042">
    <property type="protein sequence ID" value="CAB4750524.1"/>
    <property type="molecule type" value="Genomic_DNA"/>
</dbReference>
<keyword evidence="1" id="KW-0560">Oxidoreductase</keyword>
<dbReference type="InterPro" id="IPR013328">
    <property type="entry name" value="6PGD_dom2"/>
</dbReference>
<dbReference type="Pfam" id="PF14833">
    <property type="entry name" value="NAD_binding_11"/>
    <property type="match status" value="1"/>
</dbReference>
<dbReference type="InterPro" id="IPR015815">
    <property type="entry name" value="HIBADH-related"/>
</dbReference>
<gene>
    <name evidence="6" type="ORF">UFOPK2656_03513</name>
    <name evidence="7" type="ORF">UFOPK3099_02432</name>
    <name evidence="8" type="ORF">UFOPK3267_00888</name>
    <name evidence="9" type="ORF">UFOPK3651_01636</name>
    <name evidence="5" type="ORF">UFOPK4189_03429</name>
</gene>
<feature type="domain" description="3-hydroxyisobutyrate dehydrogenase-like NAD-binding" evidence="4">
    <location>
        <begin position="170"/>
        <end position="286"/>
    </location>
</feature>
<dbReference type="EMBL" id="CAFAAV010000239">
    <property type="protein sequence ID" value="CAB4833850.1"/>
    <property type="molecule type" value="Genomic_DNA"/>
</dbReference>
<organism evidence="6">
    <name type="scientific">freshwater metagenome</name>
    <dbReference type="NCBI Taxonomy" id="449393"/>
    <lineage>
        <taxon>unclassified sequences</taxon>
        <taxon>metagenomes</taxon>
        <taxon>ecological metagenomes</taxon>
    </lineage>
</organism>
<dbReference type="PANTHER" id="PTHR43060">
    <property type="entry name" value="3-HYDROXYISOBUTYRATE DEHYDROGENASE-LIKE 1, MITOCHONDRIAL-RELATED"/>
    <property type="match status" value="1"/>
</dbReference>
<evidence type="ECO:0000313" key="6">
    <source>
        <dbReference type="EMBL" id="CAB4750524.1"/>
    </source>
</evidence>
<dbReference type="EMBL" id="CAFBMT010000008">
    <property type="protein sequence ID" value="CAB4933472.1"/>
    <property type="molecule type" value="Genomic_DNA"/>
</dbReference>